<sequence>MTVLDPSPALPDRRSWLLLGTLLLGQFMALLDVTIVNVALSSIRADLAASGSELQLVVAGYTVSYATLLITGARLGALFGTRRLFRTGVLIFTATSLLCGLAPTAAALVVARFAQGAGAALMMPQVMSVIQLRFAGAARAKALSAYSAVIATGGVAGMLVGGALIDADLFGLGWRPVFLINVPIGIAVFALVKRVAPADTPSGARRLDLVGLALSLPGVLLVVTPLVLGHEQGWPGWAFPAMAVGVLLLVIFVRVQRRVPHPLLNLDVLRVPGVRSGLVTLALATMAYGAFLFSTALHLQVGLGDSPSRAALIFTAFGLPFGLASFYWQRLPQRWHRWLTPVGLAVATLSCLAVAVGFGSGGHGGLTTLIAFAVWGATIGAGFSPLLSNSLRNVPPAEAADASGLLTTTLQLSQVVGVAAFGTVFLGLAPSSHAISVTLALLSGLLVLGSVSGLALSRAVR</sequence>
<dbReference type="PANTHER" id="PTHR42718:SF39">
    <property type="entry name" value="ACTINORHODIN TRANSPORTER-RELATED"/>
    <property type="match status" value="1"/>
</dbReference>
<dbReference type="InterPro" id="IPR020846">
    <property type="entry name" value="MFS_dom"/>
</dbReference>
<feature type="transmembrane region" description="Helical" evidence="5">
    <location>
        <begin position="117"/>
        <end position="136"/>
    </location>
</feature>
<feature type="transmembrane region" description="Helical" evidence="5">
    <location>
        <begin position="207"/>
        <end position="228"/>
    </location>
</feature>
<keyword evidence="8" id="KW-1185">Reference proteome</keyword>
<dbReference type="EMBL" id="BAABAL010000005">
    <property type="protein sequence ID" value="GAA3996070.1"/>
    <property type="molecule type" value="Genomic_DNA"/>
</dbReference>
<dbReference type="Proteomes" id="UP001501747">
    <property type="component" value="Unassembled WGS sequence"/>
</dbReference>
<feature type="transmembrane region" description="Helical" evidence="5">
    <location>
        <begin position="56"/>
        <end position="77"/>
    </location>
</feature>
<evidence type="ECO:0000259" key="6">
    <source>
        <dbReference type="PROSITE" id="PS50850"/>
    </source>
</evidence>
<dbReference type="InterPro" id="IPR011701">
    <property type="entry name" value="MFS"/>
</dbReference>
<evidence type="ECO:0000256" key="1">
    <source>
        <dbReference type="ARBA" id="ARBA00004651"/>
    </source>
</evidence>
<feature type="transmembrane region" description="Helical" evidence="5">
    <location>
        <begin position="276"/>
        <end position="298"/>
    </location>
</feature>
<dbReference type="InterPro" id="IPR036259">
    <property type="entry name" value="MFS_trans_sf"/>
</dbReference>
<proteinExistence type="predicted"/>
<dbReference type="PROSITE" id="PS50850">
    <property type="entry name" value="MFS"/>
    <property type="match status" value="1"/>
</dbReference>
<protein>
    <submittedName>
        <fullName evidence="7">MFS transporter</fullName>
    </submittedName>
</protein>
<name>A0ABP7RDW7_9PSEU</name>
<evidence type="ECO:0000256" key="2">
    <source>
        <dbReference type="ARBA" id="ARBA00022692"/>
    </source>
</evidence>
<keyword evidence="4 5" id="KW-0472">Membrane</keyword>
<evidence type="ECO:0000313" key="8">
    <source>
        <dbReference type="Proteomes" id="UP001501747"/>
    </source>
</evidence>
<organism evidence="7 8">
    <name type="scientific">Allokutzneria multivorans</name>
    <dbReference type="NCBI Taxonomy" id="1142134"/>
    <lineage>
        <taxon>Bacteria</taxon>
        <taxon>Bacillati</taxon>
        <taxon>Actinomycetota</taxon>
        <taxon>Actinomycetes</taxon>
        <taxon>Pseudonocardiales</taxon>
        <taxon>Pseudonocardiaceae</taxon>
        <taxon>Allokutzneria</taxon>
    </lineage>
</organism>
<feature type="transmembrane region" description="Helical" evidence="5">
    <location>
        <begin position="434"/>
        <end position="456"/>
    </location>
</feature>
<dbReference type="RefSeq" id="WP_344872024.1">
    <property type="nucleotide sequence ID" value="NZ_BAABAL010000005.1"/>
</dbReference>
<gene>
    <name evidence="7" type="ORF">GCM10022247_15020</name>
</gene>
<dbReference type="PRINTS" id="PR01036">
    <property type="entry name" value="TCRTETB"/>
</dbReference>
<dbReference type="Gene3D" id="1.20.1720.10">
    <property type="entry name" value="Multidrug resistance protein D"/>
    <property type="match status" value="1"/>
</dbReference>
<comment type="caution">
    <text evidence="7">The sequence shown here is derived from an EMBL/GenBank/DDBJ whole genome shotgun (WGS) entry which is preliminary data.</text>
</comment>
<evidence type="ECO:0000313" key="7">
    <source>
        <dbReference type="EMBL" id="GAA3996070.1"/>
    </source>
</evidence>
<evidence type="ECO:0000256" key="3">
    <source>
        <dbReference type="ARBA" id="ARBA00022989"/>
    </source>
</evidence>
<evidence type="ECO:0000256" key="4">
    <source>
        <dbReference type="ARBA" id="ARBA00023136"/>
    </source>
</evidence>
<feature type="transmembrane region" description="Helical" evidence="5">
    <location>
        <begin position="143"/>
        <end position="165"/>
    </location>
</feature>
<feature type="transmembrane region" description="Helical" evidence="5">
    <location>
        <begin position="340"/>
        <end position="360"/>
    </location>
</feature>
<dbReference type="PANTHER" id="PTHR42718">
    <property type="entry name" value="MAJOR FACILITATOR SUPERFAMILY MULTIDRUG TRANSPORTER MFSC"/>
    <property type="match status" value="1"/>
</dbReference>
<dbReference type="Pfam" id="PF07690">
    <property type="entry name" value="MFS_1"/>
    <property type="match status" value="1"/>
</dbReference>
<feature type="transmembrane region" description="Helical" evidence="5">
    <location>
        <begin position="177"/>
        <end position="195"/>
    </location>
</feature>
<feature type="transmembrane region" description="Helical" evidence="5">
    <location>
        <begin position="89"/>
        <end position="111"/>
    </location>
</feature>
<dbReference type="CDD" id="cd17321">
    <property type="entry name" value="MFS_MMR_MDR_like"/>
    <property type="match status" value="1"/>
</dbReference>
<comment type="subcellular location">
    <subcellularLocation>
        <location evidence="1">Cell membrane</location>
        <topology evidence="1">Multi-pass membrane protein</topology>
    </subcellularLocation>
</comment>
<feature type="transmembrane region" description="Helical" evidence="5">
    <location>
        <begin position="310"/>
        <end position="328"/>
    </location>
</feature>
<evidence type="ECO:0000256" key="5">
    <source>
        <dbReference type="SAM" id="Phobius"/>
    </source>
</evidence>
<feature type="domain" description="Major facilitator superfamily (MFS) profile" evidence="6">
    <location>
        <begin position="18"/>
        <end position="461"/>
    </location>
</feature>
<accession>A0ABP7RDW7</accession>
<feature type="transmembrane region" description="Helical" evidence="5">
    <location>
        <begin position="366"/>
        <end position="387"/>
    </location>
</feature>
<dbReference type="SUPFAM" id="SSF103473">
    <property type="entry name" value="MFS general substrate transporter"/>
    <property type="match status" value="1"/>
</dbReference>
<feature type="transmembrane region" description="Helical" evidence="5">
    <location>
        <begin position="16"/>
        <end position="36"/>
    </location>
</feature>
<feature type="transmembrane region" description="Helical" evidence="5">
    <location>
        <begin position="234"/>
        <end position="255"/>
    </location>
</feature>
<keyword evidence="2 5" id="KW-0812">Transmembrane</keyword>
<dbReference type="Gene3D" id="1.20.1250.20">
    <property type="entry name" value="MFS general substrate transporter like domains"/>
    <property type="match status" value="1"/>
</dbReference>
<reference evidence="8" key="1">
    <citation type="journal article" date="2019" name="Int. J. Syst. Evol. Microbiol.">
        <title>The Global Catalogue of Microorganisms (GCM) 10K type strain sequencing project: providing services to taxonomists for standard genome sequencing and annotation.</title>
        <authorList>
            <consortium name="The Broad Institute Genomics Platform"/>
            <consortium name="The Broad Institute Genome Sequencing Center for Infectious Disease"/>
            <person name="Wu L."/>
            <person name="Ma J."/>
        </authorList>
    </citation>
    <scope>NUCLEOTIDE SEQUENCE [LARGE SCALE GENOMIC DNA]</scope>
    <source>
        <strain evidence="8">JCM 17342</strain>
    </source>
</reference>
<feature type="transmembrane region" description="Helical" evidence="5">
    <location>
        <begin position="408"/>
        <end position="428"/>
    </location>
</feature>
<keyword evidence="3 5" id="KW-1133">Transmembrane helix</keyword>